<dbReference type="EMBL" id="BQKY01000002">
    <property type="protein sequence ID" value="GJN88035.1"/>
    <property type="molecule type" value="Genomic_DNA"/>
</dbReference>
<dbReference type="InterPro" id="IPR027684">
    <property type="entry name" value="TBCC"/>
</dbReference>
<dbReference type="Proteomes" id="UP001342314">
    <property type="component" value="Unassembled WGS sequence"/>
</dbReference>
<dbReference type="InterPro" id="IPR017901">
    <property type="entry name" value="C-CAP_CF_C-like"/>
</dbReference>
<organism evidence="3 4">
    <name type="scientific">Rhodotorula paludigena</name>
    <dbReference type="NCBI Taxonomy" id="86838"/>
    <lineage>
        <taxon>Eukaryota</taxon>
        <taxon>Fungi</taxon>
        <taxon>Dikarya</taxon>
        <taxon>Basidiomycota</taxon>
        <taxon>Pucciniomycotina</taxon>
        <taxon>Microbotryomycetes</taxon>
        <taxon>Sporidiobolales</taxon>
        <taxon>Sporidiobolaceae</taxon>
        <taxon>Rhodotorula</taxon>
    </lineage>
</organism>
<gene>
    <name evidence="3" type="ORF">Rhopal_000991-T1</name>
</gene>
<evidence type="ECO:0000256" key="1">
    <source>
        <dbReference type="ARBA" id="ARBA00008848"/>
    </source>
</evidence>
<dbReference type="PROSITE" id="PS51329">
    <property type="entry name" value="C_CAP_COFACTOR_C"/>
    <property type="match status" value="1"/>
</dbReference>
<reference evidence="3 4" key="1">
    <citation type="submission" date="2021-12" db="EMBL/GenBank/DDBJ databases">
        <title>High titer production of polyol ester of fatty acids by Rhodotorula paludigena BS15 towards product separation-free biomass refinery.</title>
        <authorList>
            <person name="Mano J."/>
            <person name="Ono H."/>
            <person name="Tanaka T."/>
            <person name="Naito K."/>
            <person name="Sushida H."/>
            <person name="Ike M."/>
            <person name="Tokuyasu K."/>
            <person name="Kitaoka M."/>
        </authorList>
    </citation>
    <scope>NUCLEOTIDE SEQUENCE [LARGE SCALE GENOMIC DNA]</scope>
    <source>
        <strain evidence="3 4">BS15</strain>
    </source>
</reference>
<dbReference type="InterPro" id="IPR016098">
    <property type="entry name" value="CAP/MinC_C"/>
</dbReference>
<keyword evidence="4" id="KW-1185">Reference proteome</keyword>
<dbReference type="Pfam" id="PF07986">
    <property type="entry name" value="TBCC"/>
    <property type="match status" value="1"/>
</dbReference>
<dbReference type="PANTHER" id="PTHR15139">
    <property type="entry name" value="TUBULIN FOLDING COFACTOR C"/>
    <property type="match status" value="1"/>
</dbReference>
<comment type="caution">
    <text evidence="3">The sequence shown here is derived from an EMBL/GenBank/DDBJ whole genome shotgun (WGS) entry which is preliminary data.</text>
</comment>
<dbReference type="GO" id="GO:0007023">
    <property type="term" value="P:post-chaperonin tubulin folding pathway"/>
    <property type="evidence" value="ECO:0007669"/>
    <property type="project" value="InterPro"/>
</dbReference>
<proteinExistence type="inferred from homology"/>
<evidence type="ECO:0000313" key="3">
    <source>
        <dbReference type="EMBL" id="GJN88035.1"/>
    </source>
</evidence>
<accession>A0AAV5GEH2</accession>
<dbReference type="InterPro" id="IPR012945">
    <property type="entry name" value="Tubulin-bd_cofactor_C_dom"/>
</dbReference>
<feature type="domain" description="C-CAP/cofactor C-like" evidence="2">
    <location>
        <begin position="69"/>
        <end position="199"/>
    </location>
</feature>
<dbReference type="GO" id="GO:0005737">
    <property type="term" value="C:cytoplasm"/>
    <property type="evidence" value="ECO:0007669"/>
    <property type="project" value="TreeGrafter"/>
</dbReference>
<sequence length="244" mass="26499">MEEAPLVFVERWTAELRSLQQAVDGKTLDEKHIADKAATLRQELTARAGDIPASELARCERELKALQDTAAATRTAAAPKSKFSFKRSTPAASEAFSALYLSDLSDCVVLLPPLAQGSALLHNLQRCVLLLGAHQFRMHDSRDCLVALEASSNPIIERCRALVFAPYPRSLALPASDRRPLPPVQDFDDPFADPALHPPKHWRAASGEEEARLETAVRDVGGVGVQQEGPASWAEGLRALLPPA</sequence>
<comment type="similarity">
    <text evidence="1">Belongs to the TBCC family.</text>
</comment>
<evidence type="ECO:0000313" key="4">
    <source>
        <dbReference type="Proteomes" id="UP001342314"/>
    </source>
</evidence>
<evidence type="ECO:0000259" key="2">
    <source>
        <dbReference type="PROSITE" id="PS51329"/>
    </source>
</evidence>
<dbReference type="GO" id="GO:0007021">
    <property type="term" value="P:tubulin complex assembly"/>
    <property type="evidence" value="ECO:0007669"/>
    <property type="project" value="TreeGrafter"/>
</dbReference>
<protein>
    <recommendedName>
        <fullName evidence="2">C-CAP/cofactor C-like domain-containing protein</fullName>
    </recommendedName>
</protein>
<dbReference type="PANTHER" id="PTHR15139:SF0">
    <property type="entry name" value="TUBULIN-SPECIFIC CHAPERONE C"/>
    <property type="match status" value="1"/>
</dbReference>
<name>A0AAV5GEH2_9BASI</name>
<dbReference type="AlphaFoldDB" id="A0AAV5GEH2"/>
<dbReference type="Gene3D" id="2.160.20.70">
    <property type="match status" value="1"/>
</dbReference>